<dbReference type="RefSeq" id="WP_186201995.1">
    <property type="nucleotide sequence ID" value="NZ_CYPR01000228.1"/>
</dbReference>
<dbReference type="Proteomes" id="UP000049455">
    <property type="component" value="Unassembled WGS sequence"/>
</dbReference>
<dbReference type="AlphaFoldDB" id="A0A0M7BH58"/>
<evidence type="ECO:0000313" key="2">
    <source>
        <dbReference type="Proteomes" id="UP000049455"/>
    </source>
</evidence>
<dbReference type="Gene3D" id="2.40.360.10">
    <property type="entry name" value="YmcC-like"/>
    <property type="match status" value="1"/>
</dbReference>
<accession>A0A0M7BH58</accession>
<dbReference type="PROSITE" id="PS51257">
    <property type="entry name" value="PROKAR_LIPOPROTEIN"/>
    <property type="match status" value="1"/>
</dbReference>
<evidence type="ECO:0000313" key="1">
    <source>
        <dbReference type="EMBL" id="CUH40725.1"/>
    </source>
</evidence>
<dbReference type="EMBL" id="CYPR01000228">
    <property type="protein sequence ID" value="CUH40725.1"/>
    <property type="molecule type" value="Genomic_DNA"/>
</dbReference>
<keyword evidence="2" id="KW-1185">Reference proteome</keyword>
<evidence type="ECO:0008006" key="3">
    <source>
        <dbReference type="Google" id="ProtNLM"/>
    </source>
</evidence>
<dbReference type="SUPFAM" id="SSF159270">
    <property type="entry name" value="YmcC-like"/>
    <property type="match status" value="1"/>
</dbReference>
<proteinExistence type="predicted"/>
<gene>
    <name evidence="1" type="ORF">JSE7799_03460</name>
</gene>
<protein>
    <recommendedName>
        <fullName evidence="3">Group 4 capsule protein B homolog</fullName>
    </recommendedName>
</protein>
<dbReference type="InterPro" id="IPR021308">
    <property type="entry name" value="GfcB"/>
</dbReference>
<organism evidence="1 2">
    <name type="scientific">Jannaschia seosinensis</name>
    <dbReference type="NCBI Taxonomy" id="313367"/>
    <lineage>
        <taxon>Bacteria</taxon>
        <taxon>Pseudomonadati</taxon>
        <taxon>Pseudomonadota</taxon>
        <taxon>Alphaproteobacteria</taxon>
        <taxon>Rhodobacterales</taxon>
        <taxon>Roseobacteraceae</taxon>
        <taxon>Jannaschia</taxon>
    </lineage>
</organism>
<dbReference type="InterPro" id="IPR023373">
    <property type="entry name" value="YmcC_sf"/>
</dbReference>
<sequence length="225" mass="24162">MSIWKGACLAAALALAGCSSEPDRGDDSALTVAFRTIAQRISGTGPVDVRETLTAEQIAASRASLILVVVERTDRGLTLAPVAANRGTVQWTDAEGGGLLTRDGILVGTRGFGFDLLTVDAAPLRRALASGSGTDLLRIERVLGGEGVVLREDYLCDLTPVGSEVLDFYGTRYATRILEERCVPVEPGGAEFVNRYWLDQEGVVRRSKQRVTPEIGFLRIDRLAD</sequence>
<dbReference type="STRING" id="313367.JSE7799_03460"/>
<name>A0A0M7BH58_9RHOB</name>
<dbReference type="Pfam" id="PF11102">
    <property type="entry name" value="YjbF"/>
    <property type="match status" value="1"/>
</dbReference>
<reference evidence="1 2" key="1">
    <citation type="submission" date="2015-09" db="EMBL/GenBank/DDBJ databases">
        <authorList>
            <person name="Jackson K.R."/>
            <person name="Lunt B.L."/>
            <person name="Fisher J.N.B."/>
            <person name="Gardner A.V."/>
            <person name="Bailey M.E."/>
            <person name="Deus L.M."/>
            <person name="Earl A.S."/>
            <person name="Gibby P.D."/>
            <person name="Hartmann K.A."/>
            <person name="Liu J.E."/>
            <person name="Manci A.M."/>
            <person name="Nielsen D.A."/>
            <person name="Solomon M.B."/>
            <person name="Breakwell D.P."/>
            <person name="Burnett S.H."/>
            <person name="Grose J.H."/>
        </authorList>
    </citation>
    <scope>NUCLEOTIDE SEQUENCE [LARGE SCALE GENOMIC DNA]</scope>
    <source>
        <strain evidence="1 2">CECT 7799</strain>
    </source>
</reference>